<evidence type="ECO:0000313" key="3">
    <source>
        <dbReference type="Proteomes" id="UP001597451"/>
    </source>
</evidence>
<name>A0ABW5Q279_9BACI</name>
<dbReference type="EMBL" id="JBHUMX010000038">
    <property type="protein sequence ID" value="MFD2629650.1"/>
    <property type="molecule type" value="Genomic_DNA"/>
</dbReference>
<proteinExistence type="predicted"/>
<organism evidence="2 3">
    <name type="scientific">Oceanobacillus kapialis</name>
    <dbReference type="NCBI Taxonomy" id="481353"/>
    <lineage>
        <taxon>Bacteria</taxon>
        <taxon>Bacillati</taxon>
        <taxon>Bacillota</taxon>
        <taxon>Bacilli</taxon>
        <taxon>Bacillales</taxon>
        <taxon>Bacillaceae</taxon>
        <taxon>Oceanobacillus</taxon>
    </lineage>
</organism>
<dbReference type="InterPro" id="IPR000182">
    <property type="entry name" value="GNAT_dom"/>
</dbReference>
<protein>
    <submittedName>
        <fullName evidence="2">GNAT family N-acetyltransferase</fullName>
    </submittedName>
</protein>
<evidence type="ECO:0000313" key="2">
    <source>
        <dbReference type="EMBL" id="MFD2629650.1"/>
    </source>
</evidence>
<comment type="caution">
    <text evidence="2">The sequence shown here is derived from an EMBL/GenBank/DDBJ whole genome shotgun (WGS) entry which is preliminary data.</text>
</comment>
<dbReference type="Proteomes" id="UP001597451">
    <property type="component" value="Unassembled WGS sequence"/>
</dbReference>
<dbReference type="Pfam" id="PF00583">
    <property type="entry name" value="Acetyltransf_1"/>
    <property type="match status" value="1"/>
</dbReference>
<dbReference type="SUPFAM" id="SSF55729">
    <property type="entry name" value="Acyl-CoA N-acyltransferases (Nat)"/>
    <property type="match status" value="1"/>
</dbReference>
<reference evidence="3" key="1">
    <citation type="journal article" date="2019" name="Int. J. Syst. Evol. Microbiol.">
        <title>The Global Catalogue of Microorganisms (GCM) 10K type strain sequencing project: providing services to taxonomists for standard genome sequencing and annotation.</title>
        <authorList>
            <consortium name="The Broad Institute Genomics Platform"/>
            <consortium name="The Broad Institute Genome Sequencing Center for Infectious Disease"/>
            <person name="Wu L."/>
            <person name="Ma J."/>
        </authorList>
    </citation>
    <scope>NUCLEOTIDE SEQUENCE [LARGE SCALE GENOMIC DNA]</scope>
    <source>
        <strain evidence="3">TISTR 1858</strain>
    </source>
</reference>
<sequence>MLTLQEVQECQEEVLHNMMQFYIYEFSKYIPSIRLDNNGLYKPFKLDNYWNNDTFHAFFINLDSELIGFVLMNSATESNRNTILEFFIMAKHSGNGFGKEIAKKMFTMFPGEWEITQIENNKPARSFWKGLIKELSNDNFKENYKDGKYTQTFSSVSLN</sequence>
<dbReference type="InterPro" id="IPR016181">
    <property type="entry name" value="Acyl_CoA_acyltransferase"/>
</dbReference>
<gene>
    <name evidence="2" type="ORF">ACFSUN_12755</name>
</gene>
<accession>A0ABW5Q279</accession>
<dbReference type="RefSeq" id="WP_379562441.1">
    <property type="nucleotide sequence ID" value="NZ_JBHUMX010000038.1"/>
</dbReference>
<dbReference type="Gene3D" id="3.40.630.30">
    <property type="match status" value="1"/>
</dbReference>
<evidence type="ECO:0000259" key="1">
    <source>
        <dbReference type="Pfam" id="PF00583"/>
    </source>
</evidence>
<keyword evidence="3" id="KW-1185">Reference proteome</keyword>
<feature type="domain" description="N-acetyltransferase" evidence="1">
    <location>
        <begin position="47"/>
        <end position="129"/>
    </location>
</feature>